<dbReference type="Proteomes" id="UP000034164">
    <property type="component" value="Unassembled WGS sequence"/>
</dbReference>
<dbReference type="AlphaFoldDB" id="A0A0G2HYA0"/>
<accession>A0A0G2HYA0</accession>
<dbReference type="InterPro" id="IPR001810">
    <property type="entry name" value="F-box_dom"/>
</dbReference>
<organism evidence="2 3">
    <name type="scientific">[Emmonsia] crescens</name>
    <dbReference type="NCBI Taxonomy" id="73230"/>
    <lineage>
        <taxon>Eukaryota</taxon>
        <taxon>Fungi</taxon>
        <taxon>Dikarya</taxon>
        <taxon>Ascomycota</taxon>
        <taxon>Pezizomycotina</taxon>
        <taxon>Eurotiomycetes</taxon>
        <taxon>Eurotiomycetidae</taxon>
        <taxon>Onygenales</taxon>
        <taxon>Ajellomycetaceae</taxon>
        <taxon>Emergomyces</taxon>
    </lineage>
</organism>
<dbReference type="SUPFAM" id="SSF81383">
    <property type="entry name" value="F-box domain"/>
    <property type="match status" value="1"/>
</dbReference>
<gene>
    <name evidence="2" type="ORF">EMCG_02589</name>
</gene>
<evidence type="ECO:0000313" key="2">
    <source>
        <dbReference type="EMBL" id="KKZ63088.1"/>
    </source>
</evidence>
<evidence type="ECO:0000259" key="1">
    <source>
        <dbReference type="PROSITE" id="PS50181"/>
    </source>
</evidence>
<dbReference type="PROSITE" id="PS50181">
    <property type="entry name" value="FBOX"/>
    <property type="match status" value="1"/>
</dbReference>
<dbReference type="EMBL" id="LCZI01001006">
    <property type="protein sequence ID" value="KKZ63088.1"/>
    <property type="molecule type" value="Genomic_DNA"/>
</dbReference>
<dbReference type="OrthoDB" id="4201487at2759"/>
<evidence type="ECO:0000313" key="3">
    <source>
        <dbReference type="Proteomes" id="UP000034164"/>
    </source>
</evidence>
<dbReference type="VEuPathDB" id="FungiDB:EMCG_02589"/>
<name>A0A0G2HYA0_9EURO</name>
<comment type="caution">
    <text evidence="2">The sequence shown here is derived from an EMBL/GenBank/DDBJ whole genome shotgun (WGS) entry which is preliminary data.</text>
</comment>
<sequence length="444" mass="51027">MTAEDHGVHTSSRYRYVTAYISRYQYSLLPLRQCITCVLTPHSDLEEFNAAQTSSQNLHYPLSSILLALLFSCGISSKQYVGPWSLLERWFPGNTVTEYAMSRQPICLKYARKNQENKEEWRSFLDLPENLVFKIIIHLQAVDFMVLRLTCRKFFYSLKNLLETKGANAQDLFYFACRLERDGILPANVFACSGCMDLHEANAFSGYETLLPAENRECLGSQRVFFIKHQDTFTLRQLRQWLRVLYNSNLEKMLPPAGNDQYNVYPILHAGSPSPFISYKFYVADILDGTIPTCQQVAAVLQMFDVPICPHLKTSNPIVVAAYQLLPKREFRPYDGTGKRAPYRYTSNFKVCSCPTLFCQTNFIFKIAHGPQGDGEGVQNFYPKLYLNIARKIEFLDRHDGPAWMAQSIEPLDVFINNANWVMVEERVEFTGPRYIDGVDAVYV</sequence>
<proteinExistence type="predicted"/>
<protein>
    <recommendedName>
        <fullName evidence="1">F-box domain-containing protein</fullName>
    </recommendedName>
</protein>
<reference evidence="3" key="1">
    <citation type="journal article" date="2015" name="PLoS Genet.">
        <title>The dynamic genome and transcriptome of the human fungal pathogen Blastomyces and close relative Emmonsia.</title>
        <authorList>
            <person name="Munoz J.F."/>
            <person name="Gauthier G.M."/>
            <person name="Desjardins C.A."/>
            <person name="Gallo J.E."/>
            <person name="Holder J."/>
            <person name="Sullivan T.D."/>
            <person name="Marty A.J."/>
            <person name="Carmen J.C."/>
            <person name="Chen Z."/>
            <person name="Ding L."/>
            <person name="Gujja S."/>
            <person name="Magrini V."/>
            <person name="Misas E."/>
            <person name="Mitreva M."/>
            <person name="Priest M."/>
            <person name="Saif S."/>
            <person name="Whiston E.A."/>
            <person name="Young S."/>
            <person name="Zeng Q."/>
            <person name="Goldman W.E."/>
            <person name="Mardis E.R."/>
            <person name="Taylor J.W."/>
            <person name="McEwen J.G."/>
            <person name="Clay O.K."/>
            <person name="Klein B.S."/>
            <person name="Cuomo C.A."/>
        </authorList>
    </citation>
    <scope>NUCLEOTIDE SEQUENCE [LARGE SCALE GENOMIC DNA]</scope>
    <source>
        <strain evidence="3">UAMH 3008</strain>
    </source>
</reference>
<dbReference type="Pfam" id="PF00646">
    <property type="entry name" value="F-box"/>
    <property type="match status" value="1"/>
</dbReference>
<feature type="domain" description="F-box" evidence="1">
    <location>
        <begin position="121"/>
        <end position="172"/>
    </location>
</feature>
<dbReference type="InterPro" id="IPR036047">
    <property type="entry name" value="F-box-like_dom_sf"/>
</dbReference>